<accession>A0A1Y2I1L6</accession>
<evidence type="ECO:0000256" key="2">
    <source>
        <dbReference type="ARBA" id="ARBA00005378"/>
    </source>
</evidence>
<evidence type="ECO:0000256" key="1">
    <source>
        <dbReference type="ARBA" id="ARBA00004123"/>
    </source>
</evidence>
<name>A0A1Y2I1L6_9FUNG</name>
<dbReference type="STRING" id="765915.A0A1Y2I1L6"/>
<dbReference type="InterPro" id="IPR027417">
    <property type="entry name" value="P-loop_NTPase"/>
</dbReference>
<dbReference type="InterPro" id="IPR050238">
    <property type="entry name" value="DNA_Rep/Repair_Clamp_Loader"/>
</dbReference>
<gene>
    <name evidence="6" type="ORF">BCR44DRAFT_1496813</name>
</gene>
<dbReference type="Gene3D" id="3.40.50.300">
    <property type="entry name" value="P-loop containing nucleotide triphosphate hydrolases"/>
    <property type="match status" value="1"/>
</dbReference>
<dbReference type="GO" id="GO:0006281">
    <property type="term" value="P:DNA repair"/>
    <property type="evidence" value="ECO:0007669"/>
    <property type="project" value="TreeGrafter"/>
</dbReference>
<evidence type="ECO:0000256" key="4">
    <source>
        <dbReference type="ARBA" id="ARBA00023242"/>
    </source>
</evidence>
<keyword evidence="3" id="KW-0235">DNA replication</keyword>
<dbReference type="InterPro" id="IPR008921">
    <property type="entry name" value="DNA_pol3_clamp-load_cplx_C"/>
</dbReference>
<dbReference type="GO" id="GO:0005663">
    <property type="term" value="C:DNA replication factor C complex"/>
    <property type="evidence" value="ECO:0007669"/>
    <property type="project" value="TreeGrafter"/>
</dbReference>
<evidence type="ECO:0000313" key="7">
    <source>
        <dbReference type="Proteomes" id="UP000193411"/>
    </source>
</evidence>
<dbReference type="PANTHER" id="PTHR11669:SF1">
    <property type="entry name" value="REPLICATION FACTOR C SUBUNIT 3"/>
    <property type="match status" value="1"/>
</dbReference>
<dbReference type="SUPFAM" id="SSF48019">
    <property type="entry name" value="post-AAA+ oligomerization domain-like"/>
    <property type="match status" value="1"/>
</dbReference>
<dbReference type="GO" id="GO:0003677">
    <property type="term" value="F:DNA binding"/>
    <property type="evidence" value="ECO:0007669"/>
    <property type="project" value="InterPro"/>
</dbReference>
<dbReference type="AlphaFoldDB" id="A0A1Y2I1L6"/>
<dbReference type="Proteomes" id="UP000193411">
    <property type="component" value="Unassembled WGS sequence"/>
</dbReference>
<comment type="caution">
    <text evidence="6">The sequence shown here is derived from an EMBL/GenBank/DDBJ whole genome shotgun (WGS) entry which is preliminary data.</text>
</comment>
<dbReference type="GO" id="GO:0003689">
    <property type="term" value="F:DNA clamp loader activity"/>
    <property type="evidence" value="ECO:0007669"/>
    <property type="project" value="TreeGrafter"/>
</dbReference>
<evidence type="ECO:0000256" key="5">
    <source>
        <dbReference type="ARBA" id="ARBA00070185"/>
    </source>
</evidence>
<comment type="subcellular location">
    <subcellularLocation>
        <location evidence="1">Nucleus</location>
    </subcellularLocation>
</comment>
<dbReference type="EMBL" id="MCFL01000006">
    <property type="protein sequence ID" value="ORZ39302.1"/>
    <property type="molecule type" value="Genomic_DNA"/>
</dbReference>
<dbReference type="Pfam" id="PF22534">
    <property type="entry name" value="RFC_C"/>
    <property type="match status" value="1"/>
</dbReference>
<proteinExistence type="inferred from homology"/>
<dbReference type="FunFam" id="1.20.272.10:FF:000002">
    <property type="entry name" value="Replication factor C subunit 3"/>
    <property type="match status" value="1"/>
</dbReference>
<protein>
    <recommendedName>
        <fullName evidence="5">Replication factor C subunit 5</fullName>
    </recommendedName>
</protein>
<comment type="similarity">
    <text evidence="2">Belongs to the activator 1 small subunits family.</text>
</comment>
<dbReference type="OrthoDB" id="761538at2759"/>
<reference evidence="6 7" key="1">
    <citation type="submission" date="2016-07" db="EMBL/GenBank/DDBJ databases">
        <title>Pervasive Adenine N6-methylation of Active Genes in Fungi.</title>
        <authorList>
            <consortium name="DOE Joint Genome Institute"/>
            <person name="Mondo S.J."/>
            <person name="Dannebaum R.O."/>
            <person name="Kuo R.C."/>
            <person name="Labutti K."/>
            <person name="Haridas S."/>
            <person name="Kuo A."/>
            <person name="Salamov A."/>
            <person name="Ahrendt S.R."/>
            <person name="Lipzen A."/>
            <person name="Sullivan W."/>
            <person name="Andreopoulos W.B."/>
            <person name="Clum A."/>
            <person name="Lindquist E."/>
            <person name="Daum C."/>
            <person name="Ramamoorthy G.K."/>
            <person name="Gryganskyi A."/>
            <person name="Culley D."/>
            <person name="Magnuson J.K."/>
            <person name="James T.Y."/>
            <person name="O'Malley M.A."/>
            <person name="Stajich J.E."/>
            <person name="Spatafora J.W."/>
            <person name="Visel A."/>
            <person name="Grigoriev I.V."/>
        </authorList>
    </citation>
    <scope>NUCLEOTIDE SEQUENCE [LARGE SCALE GENOMIC DNA]</scope>
    <source>
        <strain evidence="6 7">PL171</strain>
    </source>
</reference>
<dbReference type="Pfam" id="PF13177">
    <property type="entry name" value="DNA_pol3_delta2"/>
    <property type="match status" value="1"/>
</dbReference>
<sequence length="329" mass="36765">MALWIDKYRPTTLQSLDYHEHLSTHLDRLTQTGDFPHLLVFGPQGAGKRTRVMATLRALYGPGVDKVKLDHRQIVTPSNRKIDLTLLVSNYHIEINPTDAGNNDRLIVQDLIKEIAQTQNIDAASANRFKAVVISDADNLSLAAQHALRRTMEKYMANLRIILCCTSSSKIIPAIQSRCLLVRVAAPTAEERNLRRAILMLEALYVQSGSPSHISANTDLSGIEYDWEAFLSEIANNIIAEQSADRLALIRPKLYDLLVHCIPPSVIIKTLAMYLTNRVPEGVRADMISITAHYEYSMCQGTKPIFHLEAFVAKAMATYKRFQLAALSG</sequence>
<evidence type="ECO:0000256" key="3">
    <source>
        <dbReference type="ARBA" id="ARBA00022705"/>
    </source>
</evidence>
<dbReference type="GO" id="GO:0005634">
    <property type="term" value="C:nucleus"/>
    <property type="evidence" value="ECO:0007669"/>
    <property type="project" value="UniProtKB-SubCell"/>
</dbReference>
<dbReference type="GO" id="GO:0031391">
    <property type="term" value="C:Elg1 RFC-like complex"/>
    <property type="evidence" value="ECO:0007669"/>
    <property type="project" value="UniProtKB-ARBA"/>
</dbReference>
<dbReference type="Gene3D" id="1.20.272.10">
    <property type="match status" value="1"/>
</dbReference>
<evidence type="ECO:0000313" key="6">
    <source>
        <dbReference type="EMBL" id="ORZ39302.1"/>
    </source>
</evidence>
<keyword evidence="4" id="KW-0539">Nucleus</keyword>
<dbReference type="PANTHER" id="PTHR11669">
    <property type="entry name" value="REPLICATION FACTOR C / DNA POLYMERASE III GAMMA-TAU SUBUNIT"/>
    <property type="match status" value="1"/>
</dbReference>
<dbReference type="SUPFAM" id="SSF52540">
    <property type="entry name" value="P-loop containing nucleoside triphosphate hydrolases"/>
    <property type="match status" value="1"/>
</dbReference>
<dbReference type="GO" id="GO:0006271">
    <property type="term" value="P:DNA strand elongation involved in DNA replication"/>
    <property type="evidence" value="ECO:0007669"/>
    <property type="project" value="UniProtKB-ARBA"/>
</dbReference>
<organism evidence="6 7">
    <name type="scientific">Catenaria anguillulae PL171</name>
    <dbReference type="NCBI Taxonomy" id="765915"/>
    <lineage>
        <taxon>Eukaryota</taxon>
        <taxon>Fungi</taxon>
        <taxon>Fungi incertae sedis</taxon>
        <taxon>Blastocladiomycota</taxon>
        <taxon>Blastocladiomycetes</taxon>
        <taxon>Blastocladiales</taxon>
        <taxon>Catenariaceae</taxon>
        <taxon>Catenaria</taxon>
    </lineage>
</organism>
<keyword evidence="7" id="KW-1185">Reference proteome</keyword>
<dbReference type="FunFam" id="3.40.50.300:FF:000136">
    <property type="entry name" value="Replication factor C subunit 5"/>
    <property type="match status" value="1"/>
</dbReference>